<keyword evidence="2" id="KW-1185">Reference proteome</keyword>
<reference evidence="1" key="1">
    <citation type="submission" date="2022-11" db="EMBL/GenBank/DDBJ databases">
        <title>Genome Sequence of Boeremia exigua.</title>
        <authorList>
            <person name="Buettner E."/>
        </authorList>
    </citation>
    <scope>NUCLEOTIDE SEQUENCE</scope>
    <source>
        <strain evidence="1">CU02</strain>
    </source>
</reference>
<comment type="caution">
    <text evidence="1">The sequence shown here is derived from an EMBL/GenBank/DDBJ whole genome shotgun (WGS) entry which is preliminary data.</text>
</comment>
<organism evidence="1 2">
    <name type="scientific">Boeremia exigua</name>
    <dbReference type="NCBI Taxonomy" id="749465"/>
    <lineage>
        <taxon>Eukaryota</taxon>
        <taxon>Fungi</taxon>
        <taxon>Dikarya</taxon>
        <taxon>Ascomycota</taxon>
        <taxon>Pezizomycotina</taxon>
        <taxon>Dothideomycetes</taxon>
        <taxon>Pleosporomycetidae</taxon>
        <taxon>Pleosporales</taxon>
        <taxon>Pleosporineae</taxon>
        <taxon>Didymellaceae</taxon>
        <taxon>Boeremia</taxon>
    </lineage>
</organism>
<dbReference type="EMBL" id="JAPHNI010000569">
    <property type="protein sequence ID" value="KAJ8109806.1"/>
    <property type="molecule type" value="Genomic_DNA"/>
</dbReference>
<dbReference type="Proteomes" id="UP001153331">
    <property type="component" value="Unassembled WGS sequence"/>
</dbReference>
<protein>
    <submittedName>
        <fullName evidence="1">Uncharacterized protein</fullName>
    </submittedName>
</protein>
<proteinExistence type="predicted"/>
<evidence type="ECO:0000313" key="2">
    <source>
        <dbReference type="Proteomes" id="UP001153331"/>
    </source>
</evidence>
<sequence length="333" mass="36103">MLCSFSHLIHICLVACLFLSIRATPLAPSVQIHNAPGASTQDTYLAIRRGLAAASLEKRQSFRDEIPLARSWDGATLLSVQFQTDIPQNNEKKSLELIAGIEVTCTTCYVRGLAIAELTISDDFNVTEQVNATMTSVLSNVNNFTETFSDYLDNYADQVVRNFADGIDFSDFDFPTFPYAFNLTVPELPESNLRFTFNELELYMQVNTVLSAAATYEINLYTTQSAVGISVGPALTLGLTLQIDLILAIDGEIDISSGLHMKLDDGLAMDIALFGDKVTNMIFQKVDMPGSNGGQFEFLPITVESGGVVISAVLRIGAHCGIESPSSPTSPSS</sequence>
<evidence type="ECO:0000313" key="1">
    <source>
        <dbReference type="EMBL" id="KAJ8109806.1"/>
    </source>
</evidence>
<gene>
    <name evidence="1" type="ORF">OPT61_g7188</name>
</gene>
<name>A0ACC2I388_9PLEO</name>
<accession>A0ACC2I388</accession>